<feature type="domain" description="VOC" evidence="2">
    <location>
        <begin position="5"/>
        <end position="138"/>
    </location>
</feature>
<dbReference type="InterPro" id="IPR004360">
    <property type="entry name" value="Glyas_Fos-R_dOase_dom"/>
</dbReference>
<dbReference type="PROSITE" id="PS51819">
    <property type="entry name" value="VOC"/>
    <property type="match status" value="2"/>
</dbReference>
<gene>
    <name evidence="3" type="ORF">UFOPK3547_01149</name>
</gene>
<evidence type="ECO:0000259" key="2">
    <source>
        <dbReference type="PROSITE" id="PS51819"/>
    </source>
</evidence>
<dbReference type="PANTHER" id="PTHR36110:SF2">
    <property type="entry name" value="RING-CLEAVING DIOXYGENASE MHQE-RELATED"/>
    <property type="match status" value="1"/>
</dbReference>
<dbReference type="InterPro" id="IPR037523">
    <property type="entry name" value="VOC_core"/>
</dbReference>
<evidence type="ECO:0000313" key="3">
    <source>
        <dbReference type="EMBL" id="CAB4345713.1"/>
    </source>
</evidence>
<dbReference type="AlphaFoldDB" id="A0A6J6A1W9"/>
<dbReference type="PANTHER" id="PTHR36110">
    <property type="entry name" value="RING-CLEAVING DIOXYGENASE MHQE-RELATED"/>
    <property type="match status" value="1"/>
</dbReference>
<accession>A0A6J6A1W9</accession>
<name>A0A6J6A1W9_9ZZZZ</name>
<feature type="domain" description="VOC" evidence="2">
    <location>
        <begin position="148"/>
        <end position="262"/>
    </location>
</feature>
<feature type="region of interest" description="Disordered" evidence="1">
    <location>
        <begin position="287"/>
        <end position="306"/>
    </location>
</feature>
<organism evidence="3">
    <name type="scientific">freshwater metagenome</name>
    <dbReference type="NCBI Taxonomy" id="449393"/>
    <lineage>
        <taxon>unclassified sequences</taxon>
        <taxon>metagenomes</taxon>
        <taxon>ecological metagenomes</taxon>
    </lineage>
</organism>
<proteinExistence type="predicted"/>
<protein>
    <submittedName>
        <fullName evidence="3">Unannotated protein</fullName>
    </submittedName>
</protein>
<dbReference type="EMBL" id="CAESAN010000097">
    <property type="protein sequence ID" value="CAB4345713.1"/>
    <property type="molecule type" value="Genomic_DNA"/>
</dbReference>
<dbReference type="InterPro" id="IPR029068">
    <property type="entry name" value="Glyas_Bleomycin-R_OHBP_Dase"/>
</dbReference>
<reference evidence="3" key="1">
    <citation type="submission" date="2020-05" db="EMBL/GenBank/DDBJ databases">
        <authorList>
            <person name="Chiriac C."/>
            <person name="Salcher M."/>
            <person name="Ghai R."/>
            <person name="Kavagutti S V."/>
        </authorList>
    </citation>
    <scope>NUCLEOTIDE SEQUENCE</scope>
</reference>
<dbReference type="Gene3D" id="3.10.180.10">
    <property type="entry name" value="2,3-Dihydroxybiphenyl 1,2-Dioxygenase, domain 1"/>
    <property type="match status" value="2"/>
</dbReference>
<dbReference type="SUPFAM" id="SSF54593">
    <property type="entry name" value="Glyoxalase/Bleomycin resistance protein/Dihydroxybiphenyl dioxygenase"/>
    <property type="match status" value="1"/>
</dbReference>
<dbReference type="InterPro" id="IPR052537">
    <property type="entry name" value="Extradiol_RC_dioxygenase"/>
</dbReference>
<dbReference type="Pfam" id="PF00903">
    <property type="entry name" value="Glyoxalase"/>
    <property type="match status" value="2"/>
</dbReference>
<sequence length="306" mass="33434">MALEGIHHITAITGDADTVVDFYGRVLGLRLVKQTVNFDDPTAYHLYFGAEDGATGSVLTFFEYPGAAPGLPGEGMIHSITWRVASDEALDFWQARLRDAEMSVLRGEGRLEFRDPEGLACELVVDESGEAPLTASFAEVPLEFALQGFAGVRAYAREPQLSEPLLTALGFTESGDDGRWLLKGERRSATLRYDDPPLDSPRPGAGTVHHVAWSAADDAELGACAEKANAAGSRATPIIDRDYFHAVYFREPSGVLFEVASRDIGFTVDEPEDELGRSLKLPQQFEQHREQIEQKLAPLTNPRADG</sequence>
<evidence type="ECO:0000256" key="1">
    <source>
        <dbReference type="SAM" id="MobiDB-lite"/>
    </source>
</evidence>